<evidence type="ECO:0000313" key="8">
    <source>
        <dbReference type="EMBL" id="QEP34455.1"/>
    </source>
</evidence>
<dbReference type="GO" id="GO:1990281">
    <property type="term" value="C:efflux pump complex"/>
    <property type="evidence" value="ECO:0007669"/>
    <property type="project" value="TreeGrafter"/>
</dbReference>
<dbReference type="EMBL" id="CP035928">
    <property type="protein sequence ID" value="QEP34455.1"/>
    <property type="molecule type" value="Genomic_DNA"/>
</dbReference>
<accession>A0A5C2HAA9</accession>
<keyword evidence="9" id="KW-1185">Reference proteome</keyword>
<evidence type="ECO:0000256" key="4">
    <source>
        <dbReference type="ARBA" id="ARBA00022452"/>
    </source>
</evidence>
<evidence type="ECO:0000256" key="1">
    <source>
        <dbReference type="ARBA" id="ARBA00004442"/>
    </source>
</evidence>
<organism evidence="8 9">
    <name type="scientific">Malaciobacter pacificus</name>
    <dbReference type="NCBI Taxonomy" id="1080223"/>
    <lineage>
        <taxon>Bacteria</taxon>
        <taxon>Pseudomonadati</taxon>
        <taxon>Campylobacterota</taxon>
        <taxon>Epsilonproteobacteria</taxon>
        <taxon>Campylobacterales</taxon>
        <taxon>Arcobacteraceae</taxon>
        <taxon>Malaciobacter</taxon>
    </lineage>
</organism>
<evidence type="ECO:0000256" key="5">
    <source>
        <dbReference type="ARBA" id="ARBA00022692"/>
    </source>
</evidence>
<protein>
    <submittedName>
        <fullName evidence="8">RND family efflux system, outer membrane channel protein, TolC family</fullName>
    </submittedName>
</protein>
<evidence type="ECO:0000256" key="3">
    <source>
        <dbReference type="ARBA" id="ARBA00022448"/>
    </source>
</evidence>
<keyword evidence="5" id="KW-0812">Transmembrane</keyword>
<dbReference type="SUPFAM" id="SSF56954">
    <property type="entry name" value="Outer membrane efflux proteins (OEP)"/>
    <property type="match status" value="1"/>
</dbReference>
<dbReference type="OrthoDB" id="5333622at2"/>
<dbReference type="AlphaFoldDB" id="A0A5C2HAA9"/>
<comment type="subcellular location">
    <subcellularLocation>
        <location evidence="1">Cell outer membrane</location>
    </subcellularLocation>
</comment>
<evidence type="ECO:0000313" key="9">
    <source>
        <dbReference type="Proteomes" id="UP000322726"/>
    </source>
</evidence>
<keyword evidence="3" id="KW-0813">Transport</keyword>
<dbReference type="KEGG" id="apai:APAC_1341"/>
<dbReference type="Gene3D" id="1.20.1600.10">
    <property type="entry name" value="Outer membrane efflux proteins (OEP)"/>
    <property type="match status" value="1"/>
</dbReference>
<evidence type="ECO:0000256" key="7">
    <source>
        <dbReference type="ARBA" id="ARBA00023237"/>
    </source>
</evidence>
<gene>
    <name evidence="8" type="ORF">APAC_1341</name>
</gene>
<reference evidence="8" key="1">
    <citation type="submission" date="2019-09" db="EMBL/GenBank/DDBJ databases">
        <title>Complete genome sequencing of four Arcobacter species reveals a diverse suite of mobile elements.</title>
        <authorList>
            <person name="Miller W.G."/>
            <person name="Yee E."/>
            <person name="Bono J.L."/>
        </authorList>
    </citation>
    <scope>NUCLEOTIDE SEQUENCE [LARGE SCALE GENOMIC DNA]</scope>
    <source>
        <strain evidence="8">LMG 26638</strain>
    </source>
</reference>
<name>A0A5C2HAA9_9BACT</name>
<dbReference type="InterPro" id="IPR003423">
    <property type="entry name" value="OMP_efflux"/>
</dbReference>
<comment type="similarity">
    <text evidence="2">Belongs to the outer membrane factor (OMF) (TC 1.B.17) family.</text>
</comment>
<sequence>MKRIIILPFLCSSLFSNELELLQKDKQEIRTLEKQIIEEKYKSSKDEWIGRIDLSSTINRTHSFSSENDNLSKSISIGFSQNIYQSGGIEFSIQNAKDTYNQDLISWENENIAILQTIYETLLNMKKVKIQIAQSDYNLKNKHIELILKKIQYEAGKVDIVELNNAIMSKNTQFKNTISLKNSLKDLEHELSKYTSLRYDEIEILDFKHINKEKFIKNSLDLKYEKSKIDVLNTTYKELKSSYGPQVSISTNASYSNNDDLTNNTNDDSSSGSISLKLSMPIFDITKDTKIEKSKLEVLKQKVSLNDTKNELDYTYEQIINQIDTYEQYRKTISENLELYNDLISVNATSNSAGMTSDYDLEILKNTKQINEFDLKINDINIKLQYSKLYFMTKAKS</sequence>
<dbReference type="PANTHER" id="PTHR30026:SF20">
    <property type="entry name" value="OUTER MEMBRANE PROTEIN TOLC"/>
    <property type="match status" value="1"/>
</dbReference>
<dbReference type="GO" id="GO:0015562">
    <property type="term" value="F:efflux transmembrane transporter activity"/>
    <property type="evidence" value="ECO:0007669"/>
    <property type="project" value="InterPro"/>
</dbReference>
<proteinExistence type="inferred from homology"/>
<reference evidence="8" key="2">
    <citation type="submission" date="2019-09" db="EMBL/GenBank/DDBJ databases">
        <title>Taxonomic note: a critical rebuttal of the proposed division of the genus Arcobacter into six genera, emended descriptions of Arcobacter anaerophilus and the genus Arcobacter, and an assessment of genus-level boundaries for Epsilonproteobacteria using in silico genomic comparator tools.</title>
        <authorList>
            <person name="On S.L.W."/>
            <person name="Miller W.G."/>
            <person name="Biggs P."/>
            <person name="Cornelius A."/>
            <person name="Vandamme P."/>
        </authorList>
    </citation>
    <scope>NUCLEOTIDE SEQUENCE [LARGE SCALE GENOMIC DNA]</scope>
    <source>
        <strain evidence="8">LMG 26638</strain>
    </source>
</reference>
<dbReference type="GO" id="GO:0009279">
    <property type="term" value="C:cell outer membrane"/>
    <property type="evidence" value="ECO:0007669"/>
    <property type="project" value="UniProtKB-SubCell"/>
</dbReference>
<evidence type="ECO:0000256" key="6">
    <source>
        <dbReference type="ARBA" id="ARBA00023136"/>
    </source>
</evidence>
<evidence type="ECO:0000256" key="2">
    <source>
        <dbReference type="ARBA" id="ARBA00007613"/>
    </source>
</evidence>
<dbReference type="GO" id="GO:0015288">
    <property type="term" value="F:porin activity"/>
    <property type="evidence" value="ECO:0007669"/>
    <property type="project" value="TreeGrafter"/>
</dbReference>
<dbReference type="PANTHER" id="PTHR30026">
    <property type="entry name" value="OUTER MEMBRANE PROTEIN TOLC"/>
    <property type="match status" value="1"/>
</dbReference>
<dbReference type="Pfam" id="PF02321">
    <property type="entry name" value="OEP"/>
    <property type="match status" value="1"/>
</dbReference>
<dbReference type="InterPro" id="IPR051906">
    <property type="entry name" value="TolC-like"/>
</dbReference>
<keyword evidence="6" id="KW-0472">Membrane</keyword>
<dbReference type="RefSeq" id="WP_130233391.1">
    <property type="nucleotide sequence ID" value="NZ_BMEF01000003.1"/>
</dbReference>
<keyword evidence="7" id="KW-0998">Cell outer membrane</keyword>
<keyword evidence="4" id="KW-1134">Transmembrane beta strand</keyword>
<dbReference type="Proteomes" id="UP000322726">
    <property type="component" value="Chromosome"/>
</dbReference>